<dbReference type="SUPFAM" id="SSF51395">
    <property type="entry name" value="FMN-linked oxidoreductases"/>
    <property type="match status" value="1"/>
</dbReference>
<evidence type="ECO:0000259" key="1">
    <source>
        <dbReference type="Pfam" id="PF21607"/>
    </source>
</evidence>
<proteinExistence type="predicted"/>
<dbReference type="InterPro" id="IPR014179">
    <property type="entry name" value="PfaD-like_TIM-barrel"/>
</dbReference>
<dbReference type="PANTHER" id="PTHR32332">
    <property type="entry name" value="2-NITROPROPANE DIOXYGENASE"/>
    <property type="match status" value="1"/>
</dbReference>
<evidence type="ECO:0000313" key="2">
    <source>
        <dbReference type="EMBL" id="ARE86637.1"/>
    </source>
</evidence>
<gene>
    <name evidence="2" type="primary">pksE</name>
    <name evidence="2" type="ORF">CLFO_09630</name>
</gene>
<dbReference type="InterPro" id="IPR049489">
    <property type="entry name" value="FabD-like_helical_ins"/>
</dbReference>
<sequence length="461" mass="51858">MKKTDYETNKLEDALKFTPEKLGCSEFKKDYNLKFAYLTGGMYKGIASKEMVVKMGKAGMMGFFGTGGLELSQIKEAIEYFQKELSPEQTYGLNFLHNMNNPEGEEKMIDLFLSYGVKNIEAAAFISITPALVKYRAKGLKRDSQGNVIGVNRIIAKVSRGEVAEVFLNSAPERILNKLLAEKKITWEEADLLKVIPMADDICVEADSAGHTDGGVAYTLMSSIIKLRDEIMEKYKYHKKVRIGAAGGIGTPAAVAASFVMGADFITTGSINQCTVEAATSNSVKNLLQKINVQDTEYAPAGDMFEIGAKVQVVKKGIFFPARANKLYELYRKHNSLDEIDEKIKDQIQEKFFKRSFEEVYEEIKSFYPLQEIEKAERNPKHKMALIFRWYFGYTTGLALNGTEECKVDYQVHCGPALGAFNQWVKGTSLENWQERHVDEIAVKLMNGAATLLNQYYKDYI</sequence>
<name>A0AAC9WF95_9CLOT</name>
<dbReference type="RefSeq" id="WP_081561942.1">
    <property type="nucleotide sequence ID" value="NZ_CP017603.1"/>
</dbReference>
<dbReference type="Pfam" id="PF21607">
    <property type="entry name" value="FabD_helical_ins"/>
    <property type="match status" value="1"/>
</dbReference>
<organism evidence="2 3">
    <name type="scientific">Clostridium formicaceticum</name>
    <dbReference type="NCBI Taxonomy" id="1497"/>
    <lineage>
        <taxon>Bacteria</taxon>
        <taxon>Bacillati</taxon>
        <taxon>Bacillota</taxon>
        <taxon>Clostridia</taxon>
        <taxon>Eubacteriales</taxon>
        <taxon>Clostridiaceae</taxon>
        <taxon>Clostridium</taxon>
    </lineage>
</organism>
<evidence type="ECO:0000313" key="3">
    <source>
        <dbReference type="Proteomes" id="UP000192478"/>
    </source>
</evidence>
<protein>
    <submittedName>
        <fullName evidence="2">Polyketide biosynthesis protein PksE</fullName>
    </submittedName>
</protein>
<dbReference type="InterPro" id="IPR013785">
    <property type="entry name" value="Aldolase_TIM"/>
</dbReference>
<dbReference type="CDD" id="cd04742">
    <property type="entry name" value="NPD_FabD"/>
    <property type="match status" value="1"/>
</dbReference>
<dbReference type="EMBL" id="CP020559">
    <property type="protein sequence ID" value="ARE86637.1"/>
    <property type="molecule type" value="Genomic_DNA"/>
</dbReference>
<feature type="domain" description="[Acyl-carrier-protein] S-malonyltransferase-like inserted helical" evidence="1">
    <location>
        <begin position="334"/>
        <end position="410"/>
    </location>
</feature>
<accession>A0AAC9WF95</accession>
<reference evidence="2 3" key="1">
    <citation type="submission" date="2017-03" db="EMBL/GenBank/DDBJ databases">
        <title>Complete sequence of Clostridium formicaceticum DSM 92.</title>
        <authorList>
            <person name="Poehlein A."/>
            <person name="Karl M."/>
            <person name="Bengelsdorf F.R."/>
            <person name="Duerre P."/>
            <person name="Daniel R."/>
        </authorList>
    </citation>
    <scope>NUCLEOTIDE SEQUENCE [LARGE SCALE GENOMIC DNA]</scope>
    <source>
        <strain evidence="2 3">DSM 92</strain>
    </source>
</reference>
<dbReference type="NCBIfam" id="TIGR02814">
    <property type="entry name" value="pfaD_fam"/>
    <property type="match status" value="1"/>
</dbReference>
<dbReference type="Proteomes" id="UP000192478">
    <property type="component" value="Chromosome"/>
</dbReference>
<dbReference type="AlphaFoldDB" id="A0AAC9WF95"/>
<dbReference type="Gene3D" id="3.20.20.70">
    <property type="entry name" value="Aldolase class I"/>
    <property type="match status" value="1"/>
</dbReference>
<dbReference type="PANTHER" id="PTHR32332:SF20">
    <property type="entry name" value="2-NITROPROPANE DIOXYGENASE-LIKE PROTEIN"/>
    <property type="match status" value="1"/>
</dbReference>